<protein>
    <submittedName>
        <fullName evidence="2">BZ3500_MvSof-1268-A1-R1_Chr1-1g01103 protein</fullName>
    </submittedName>
</protein>
<dbReference type="AlphaFoldDB" id="A0A2X0KN68"/>
<dbReference type="Proteomes" id="UP000249723">
    <property type="component" value="Unassembled WGS sequence"/>
</dbReference>
<name>A0A2X0KN68_9BASI</name>
<feature type="transmembrane region" description="Helical" evidence="1">
    <location>
        <begin position="26"/>
        <end position="49"/>
    </location>
</feature>
<proteinExistence type="predicted"/>
<organism evidence="2 3">
    <name type="scientific">Microbotryum saponariae</name>
    <dbReference type="NCBI Taxonomy" id="289078"/>
    <lineage>
        <taxon>Eukaryota</taxon>
        <taxon>Fungi</taxon>
        <taxon>Dikarya</taxon>
        <taxon>Basidiomycota</taxon>
        <taxon>Pucciniomycotina</taxon>
        <taxon>Microbotryomycetes</taxon>
        <taxon>Microbotryales</taxon>
        <taxon>Microbotryaceae</taxon>
        <taxon>Microbotryum</taxon>
    </lineage>
</organism>
<dbReference type="EMBL" id="FMWP01000013">
    <property type="protein sequence ID" value="SCZ89318.1"/>
    <property type="molecule type" value="Genomic_DNA"/>
</dbReference>
<evidence type="ECO:0000313" key="2">
    <source>
        <dbReference type="EMBL" id="SCZ89318.1"/>
    </source>
</evidence>
<keyword evidence="1" id="KW-1133">Transmembrane helix</keyword>
<accession>A0A2X0KN68</accession>
<evidence type="ECO:0000313" key="3">
    <source>
        <dbReference type="Proteomes" id="UP000249723"/>
    </source>
</evidence>
<evidence type="ECO:0000256" key="1">
    <source>
        <dbReference type="SAM" id="Phobius"/>
    </source>
</evidence>
<keyword evidence="3" id="KW-1185">Reference proteome</keyword>
<gene>
    <name evidence="2" type="ORF">BZ3500_MVSOF-1268-A1-R1_CHR1-1G01103</name>
</gene>
<keyword evidence="1" id="KW-0472">Membrane</keyword>
<reference evidence="3" key="1">
    <citation type="submission" date="2016-10" db="EMBL/GenBank/DDBJ databases">
        <authorList>
            <person name="Jeantristanb JTB J.-T."/>
            <person name="Ricardo R."/>
        </authorList>
    </citation>
    <scope>NUCLEOTIDE SEQUENCE [LARGE SCALE GENOMIC DNA]</scope>
</reference>
<keyword evidence="1" id="KW-0812">Transmembrane</keyword>
<sequence length="101" mass="12113">MSNIHSTTESMSASVWAARLEAHGRWLLPVLGFYNGAVISWTINSWIHLDRFYSELERKKWLFSSERMVWEVVRKFRREELEQLAQLKDQQERMRQSNLGK</sequence>